<evidence type="ECO:0000313" key="10">
    <source>
        <dbReference type="RefSeq" id="XP_018014602.1"/>
    </source>
</evidence>
<dbReference type="OrthoDB" id="10055027at2759"/>
<organism evidence="8 10">
    <name type="scientific">Hyalella azteca</name>
    <name type="common">Amphipod</name>
    <dbReference type="NCBI Taxonomy" id="294128"/>
    <lineage>
        <taxon>Eukaryota</taxon>
        <taxon>Metazoa</taxon>
        <taxon>Ecdysozoa</taxon>
        <taxon>Arthropoda</taxon>
        <taxon>Crustacea</taxon>
        <taxon>Multicrustacea</taxon>
        <taxon>Malacostraca</taxon>
        <taxon>Eumalacostraca</taxon>
        <taxon>Peracarida</taxon>
        <taxon>Amphipoda</taxon>
        <taxon>Senticaudata</taxon>
        <taxon>Talitrida</taxon>
        <taxon>Talitroidea</taxon>
        <taxon>Hyalellidae</taxon>
        <taxon>Hyalella</taxon>
    </lineage>
</organism>
<comment type="similarity">
    <text evidence="2">Belongs to the TMEM129 family.</text>
</comment>
<keyword evidence="8" id="KW-1185">Reference proteome</keyword>
<dbReference type="AlphaFoldDB" id="A0A8B7NLR9"/>
<dbReference type="GO" id="GO:0005783">
    <property type="term" value="C:endoplasmic reticulum"/>
    <property type="evidence" value="ECO:0007669"/>
    <property type="project" value="TreeGrafter"/>
</dbReference>
<dbReference type="RefSeq" id="XP_018014602.1">
    <property type="nucleotide sequence ID" value="XM_018159113.2"/>
</dbReference>
<feature type="signal peptide" evidence="7">
    <location>
        <begin position="1"/>
        <end position="28"/>
    </location>
</feature>
<dbReference type="Proteomes" id="UP000694843">
    <property type="component" value="Unplaced"/>
</dbReference>
<dbReference type="PANTHER" id="PTHR31322">
    <property type="entry name" value="E3 UBIQUITIN-PROTEIN LIGASE TM129"/>
    <property type="match status" value="1"/>
</dbReference>
<evidence type="ECO:0000256" key="5">
    <source>
        <dbReference type="ARBA" id="ARBA00023136"/>
    </source>
</evidence>
<dbReference type="GO" id="GO:0016020">
    <property type="term" value="C:membrane"/>
    <property type="evidence" value="ECO:0007669"/>
    <property type="project" value="UniProtKB-SubCell"/>
</dbReference>
<feature type="transmembrane region" description="Helical" evidence="6">
    <location>
        <begin position="56"/>
        <end position="74"/>
    </location>
</feature>
<dbReference type="InterPro" id="IPR018801">
    <property type="entry name" value="TM129"/>
</dbReference>
<dbReference type="GO" id="GO:0016567">
    <property type="term" value="P:protein ubiquitination"/>
    <property type="evidence" value="ECO:0007669"/>
    <property type="project" value="InterPro"/>
</dbReference>
<proteinExistence type="inferred from homology"/>
<dbReference type="PANTHER" id="PTHR31322:SF2">
    <property type="entry name" value="E3 UBIQUITIN-PROTEIN LIGASE TM129"/>
    <property type="match status" value="1"/>
</dbReference>
<protein>
    <submittedName>
        <fullName evidence="9">Transmembrane protein 129 isoform X1</fullName>
    </submittedName>
    <submittedName>
        <fullName evidence="11">Transmembrane protein 129 isoform X2</fullName>
    </submittedName>
    <submittedName>
        <fullName evidence="10">Transmembrane protein 129 isoform X3</fullName>
    </submittedName>
</protein>
<keyword evidence="3 6" id="KW-0812">Transmembrane</keyword>
<evidence type="ECO:0000313" key="11">
    <source>
        <dbReference type="RefSeq" id="XP_047736529.1"/>
    </source>
</evidence>
<evidence type="ECO:0000256" key="1">
    <source>
        <dbReference type="ARBA" id="ARBA00004141"/>
    </source>
</evidence>
<dbReference type="GeneID" id="108671555"/>
<evidence type="ECO:0000313" key="9">
    <source>
        <dbReference type="RefSeq" id="XP_018014601.1"/>
    </source>
</evidence>
<dbReference type="GO" id="GO:0061630">
    <property type="term" value="F:ubiquitin protein ligase activity"/>
    <property type="evidence" value="ECO:0007669"/>
    <property type="project" value="InterPro"/>
</dbReference>
<dbReference type="KEGG" id="hazt:108671555"/>
<evidence type="ECO:0000256" key="7">
    <source>
        <dbReference type="SAM" id="SignalP"/>
    </source>
</evidence>
<evidence type="ECO:0000256" key="2">
    <source>
        <dbReference type="ARBA" id="ARBA00007332"/>
    </source>
</evidence>
<name>A0A8B7NLR9_HYAAZ</name>
<keyword evidence="5 6" id="KW-0472">Membrane</keyword>
<reference evidence="9 10" key="1">
    <citation type="submission" date="2025-04" db="UniProtKB">
        <authorList>
            <consortium name="RefSeq"/>
        </authorList>
    </citation>
    <scope>IDENTIFICATION</scope>
    <source>
        <tissue evidence="9 10">Whole organism</tissue>
    </source>
</reference>
<dbReference type="OMA" id="KFATGPP"/>
<feature type="chain" id="PRO_5044664381" evidence="7">
    <location>
        <begin position="29"/>
        <end position="389"/>
    </location>
</feature>
<gene>
    <name evidence="9 10 11" type="primary">LOC108671555</name>
</gene>
<evidence type="ECO:0000256" key="4">
    <source>
        <dbReference type="ARBA" id="ARBA00022989"/>
    </source>
</evidence>
<dbReference type="RefSeq" id="XP_047736529.1">
    <property type="nucleotide sequence ID" value="XM_047880573.1"/>
</dbReference>
<accession>A0A8B7NLR9</accession>
<evidence type="ECO:0000313" key="8">
    <source>
        <dbReference type="Proteomes" id="UP000694843"/>
    </source>
</evidence>
<keyword evidence="4 6" id="KW-1133">Transmembrane helix</keyword>
<feature type="transmembrane region" description="Helical" evidence="6">
    <location>
        <begin position="86"/>
        <end position="114"/>
    </location>
</feature>
<evidence type="ECO:0000256" key="6">
    <source>
        <dbReference type="SAM" id="Phobius"/>
    </source>
</evidence>
<keyword evidence="7" id="KW-0732">Signal</keyword>
<evidence type="ECO:0000256" key="3">
    <source>
        <dbReference type="ARBA" id="ARBA00022692"/>
    </source>
</evidence>
<comment type="subcellular location">
    <subcellularLocation>
        <location evidence="1">Membrane</location>
        <topology evidence="1">Multi-pass membrane protein</topology>
    </subcellularLocation>
</comment>
<sequence length="389" mass="43647">MLGEACCFTILYVLLCLIVIFPPDEIAGMGLTVEKLLASFLGSEIMNFVQYHQRRTTATVLVHSLLIPGYLLWMRQTQPGVYSWMFHLPTFAIGTTVLLFLSPVLVALCLALWWHHNNWSQHPLSKSLTHFLDERQASHPHSWLALATEINIQYRRVDKLSTQISSTSQLVAIDSWLIQVNSYQVCVLPLEDTLVVLEGAINNTLDTRPFSAGGSAQILKLRARCVSKNVPDLSFRLSSTLMSELERKLVIPVLNSGQVVVQKSLADQFLEVFLKTVSENPPYLEKPNERREEACIGCMSAPSNVKLDRRCRVLGVERPAEGGGEAQCVACSCRPMWCVTCLSKWFAARQDQARPETWLSSRAPCPTCRSLFCLLDVRLMMQEAPAATH</sequence>
<dbReference type="Pfam" id="PF10272">
    <property type="entry name" value="Tmpp129"/>
    <property type="match status" value="1"/>
</dbReference>
<dbReference type="RefSeq" id="XP_018014601.1">
    <property type="nucleotide sequence ID" value="XM_018159112.2"/>
</dbReference>